<dbReference type="InterPro" id="IPR035965">
    <property type="entry name" value="PAS-like_dom_sf"/>
</dbReference>
<evidence type="ECO:0000259" key="5">
    <source>
        <dbReference type="PROSITE" id="PS50112"/>
    </source>
</evidence>
<organism evidence="7 8">
    <name type="scientific">Dongia sedimenti</name>
    <dbReference type="NCBI Taxonomy" id="3064282"/>
    <lineage>
        <taxon>Bacteria</taxon>
        <taxon>Pseudomonadati</taxon>
        <taxon>Pseudomonadota</taxon>
        <taxon>Alphaproteobacteria</taxon>
        <taxon>Rhodospirillales</taxon>
        <taxon>Dongiaceae</taxon>
        <taxon>Dongia</taxon>
    </lineage>
</organism>
<dbReference type="RefSeq" id="WP_379954809.1">
    <property type="nucleotide sequence ID" value="NZ_JAUYVI010000002.1"/>
</dbReference>
<dbReference type="CDD" id="cd00130">
    <property type="entry name" value="PAS"/>
    <property type="match status" value="1"/>
</dbReference>
<comment type="similarity">
    <text evidence="2">Belongs to the methyl-accepting chemotaxis (MCP) protein family.</text>
</comment>
<protein>
    <submittedName>
        <fullName evidence="7">Methyl-accepting chemotaxis protein</fullName>
    </submittedName>
</protein>
<dbReference type="PANTHER" id="PTHR32089:SF112">
    <property type="entry name" value="LYSOZYME-LIKE PROTEIN-RELATED"/>
    <property type="match status" value="1"/>
</dbReference>
<keyword evidence="1 3" id="KW-0807">Transducer</keyword>
<evidence type="ECO:0000313" key="8">
    <source>
        <dbReference type="Proteomes" id="UP001230156"/>
    </source>
</evidence>
<feature type="domain" description="PAC" evidence="6">
    <location>
        <begin position="96"/>
        <end position="148"/>
    </location>
</feature>
<dbReference type="Gene3D" id="3.30.450.20">
    <property type="entry name" value="PAS domain"/>
    <property type="match status" value="1"/>
</dbReference>
<dbReference type="InterPro" id="IPR000700">
    <property type="entry name" value="PAS-assoc_C"/>
</dbReference>
<dbReference type="SUPFAM" id="SSF58104">
    <property type="entry name" value="Methyl-accepting chemotaxis protein (MCP) signaling domain"/>
    <property type="match status" value="1"/>
</dbReference>
<dbReference type="InterPro" id="IPR004090">
    <property type="entry name" value="Chemotax_Me-accpt_rcpt"/>
</dbReference>
<gene>
    <name evidence="7" type="ORF">Q8A70_07005</name>
</gene>
<dbReference type="EMBL" id="JAUYVI010000002">
    <property type="protein sequence ID" value="MDQ7247408.1"/>
    <property type="molecule type" value="Genomic_DNA"/>
</dbReference>
<dbReference type="PROSITE" id="PS50111">
    <property type="entry name" value="CHEMOTAXIS_TRANSDUC_2"/>
    <property type="match status" value="1"/>
</dbReference>
<evidence type="ECO:0000256" key="3">
    <source>
        <dbReference type="PROSITE-ProRule" id="PRU00284"/>
    </source>
</evidence>
<dbReference type="Proteomes" id="UP001230156">
    <property type="component" value="Unassembled WGS sequence"/>
</dbReference>
<keyword evidence="8" id="KW-1185">Reference proteome</keyword>
<evidence type="ECO:0000259" key="6">
    <source>
        <dbReference type="PROSITE" id="PS50113"/>
    </source>
</evidence>
<dbReference type="Pfam" id="PF08447">
    <property type="entry name" value="PAS_3"/>
    <property type="match status" value="1"/>
</dbReference>
<dbReference type="InterPro" id="IPR000014">
    <property type="entry name" value="PAS"/>
</dbReference>
<feature type="domain" description="Methyl-accepting transducer" evidence="4">
    <location>
        <begin position="148"/>
        <end position="233"/>
    </location>
</feature>
<dbReference type="PRINTS" id="PR00260">
    <property type="entry name" value="CHEMTRNSDUCR"/>
</dbReference>
<evidence type="ECO:0000256" key="1">
    <source>
        <dbReference type="ARBA" id="ARBA00023224"/>
    </source>
</evidence>
<name>A0ABU0YL77_9PROT</name>
<evidence type="ECO:0000259" key="4">
    <source>
        <dbReference type="PROSITE" id="PS50111"/>
    </source>
</evidence>
<dbReference type="PANTHER" id="PTHR32089">
    <property type="entry name" value="METHYL-ACCEPTING CHEMOTAXIS PROTEIN MCPB"/>
    <property type="match status" value="1"/>
</dbReference>
<feature type="domain" description="PAS" evidence="5">
    <location>
        <begin position="39"/>
        <end position="93"/>
    </location>
</feature>
<dbReference type="Gene3D" id="1.10.287.950">
    <property type="entry name" value="Methyl-accepting chemotaxis protein"/>
    <property type="match status" value="1"/>
</dbReference>
<comment type="caution">
    <text evidence="7">The sequence shown here is derived from an EMBL/GenBank/DDBJ whole genome shotgun (WGS) entry which is preliminary data.</text>
</comment>
<dbReference type="SUPFAM" id="SSF55785">
    <property type="entry name" value="PYP-like sensor domain (PAS domain)"/>
    <property type="match status" value="1"/>
</dbReference>
<sequence>MNFVSPETAVPESAAEAELGALLSITRRMNGFLYRCQNDASYTMLYMTDGITPLTEYPAGDFIGNRVRAFTSICHPDDLTIVDKAVGAALEAKTNWDIDYRLVSRSGQPVWINEIGGGVFDERGDLKFLEGCIISIADRKALEVQNRQVVDHLGEVSKQIVTSTGNILKVLGALKMLALNARIEATRAGEMGRGFAVVAQEIKSLAAATGESAEKITHLTRDLQSTLEVARKK</sequence>
<dbReference type="PROSITE" id="PS50113">
    <property type="entry name" value="PAC"/>
    <property type="match status" value="1"/>
</dbReference>
<dbReference type="InterPro" id="IPR004089">
    <property type="entry name" value="MCPsignal_dom"/>
</dbReference>
<dbReference type="PROSITE" id="PS50112">
    <property type="entry name" value="PAS"/>
    <property type="match status" value="1"/>
</dbReference>
<reference evidence="8" key="1">
    <citation type="submission" date="2023-08" db="EMBL/GenBank/DDBJ databases">
        <title>Rhodospirillaceae gen. nov., a novel taxon isolated from the Yangtze River Yuezi River estuary sludge.</title>
        <authorList>
            <person name="Ruan L."/>
        </authorList>
    </citation>
    <scope>NUCLEOTIDE SEQUENCE [LARGE SCALE GENOMIC DNA]</scope>
    <source>
        <strain evidence="8">R-7</strain>
    </source>
</reference>
<evidence type="ECO:0000256" key="2">
    <source>
        <dbReference type="ARBA" id="ARBA00029447"/>
    </source>
</evidence>
<accession>A0ABU0YL77</accession>
<proteinExistence type="inferred from homology"/>
<evidence type="ECO:0000313" key="7">
    <source>
        <dbReference type="EMBL" id="MDQ7247408.1"/>
    </source>
</evidence>
<dbReference type="InterPro" id="IPR013655">
    <property type="entry name" value="PAS_fold_3"/>
</dbReference>
<dbReference type="Pfam" id="PF00015">
    <property type="entry name" value="MCPsignal"/>
    <property type="match status" value="1"/>
</dbReference>